<dbReference type="EMBL" id="ASPP01012134">
    <property type="protein sequence ID" value="ETO20900.1"/>
    <property type="molecule type" value="Genomic_DNA"/>
</dbReference>
<feature type="transmembrane region" description="Helical" evidence="2">
    <location>
        <begin position="448"/>
        <end position="466"/>
    </location>
</feature>
<dbReference type="GO" id="GO:0000056">
    <property type="term" value="P:ribosomal small subunit export from nucleus"/>
    <property type="evidence" value="ECO:0007669"/>
    <property type="project" value="TreeGrafter"/>
</dbReference>
<keyword evidence="2" id="KW-1133">Transmembrane helix</keyword>
<dbReference type="InterPro" id="IPR040000">
    <property type="entry name" value="NOP9"/>
</dbReference>
<comment type="caution">
    <text evidence="3">The sequence shown here is derived from an EMBL/GenBank/DDBJ whole genome shotgun (WGS) entry which is preliminary data.</text>
</comment>
<evidence type="ECO:0000313" key="4">
    <source>
        <dbReference type="Proteomes" id="UP000023152"/>
    </source>
</evidence>
<dbReference type="GO" id="GO:0000472">
    <property type="term" value="P:endonucleolytic cleavage to generate mature 5'-end of SSU-rRNA from (SSU-rRNA, 5.8S rRNA, LSU-rRNA)"/>
    <property type="evidence" value="ECO:0007669"/>
    <property type="project" value="TreeGrafter"/>
</dbReference>
<feature type="region of interest" description="Disordered" evidence="1">
    <location>
        <begin position="219"/>
        <end position="252"/>
    </location>
</feature>
<dbReference type="PANTHER" id="PTHR13102">
    <property type="entry name" value="NUCLEOLAR PROTEIN 9"/>
    <property type="match status" value="1"/>
</dbReference>
<protein>
    <submittedName>
        <fullName evidence="3">Uncharacterized protein</fullName>
    </submittedName>
</protein>
<reference evidence="3 4" key="1">
    <citation type="journal article" date="2013" name="Curr. Biol.">
        <title>The Genome of the Foraminiferan Reticulomyxa filosa.</title>
        <authorList>
            <person name="Glockner G."/>
            <person name="Hulsmann N."/>
            <person name="Schleicher M."/>
            <person name="Noegel A.A."/>
            <person name="Eichinger L."/>
            <person name="Gallinger C."/>
            <person name="Pawlowski J."/>
            <person name="Sierra R."/>
            <person name="Euteneuer U."/>
            <person name="Pillet L."/>
            <person name="Moustafa A."/>
            <person name="Platzer M."/>
            <person name="Groth M."/>
            <person name="Szafranski K."/>
            <person name="Schliwa M."/>
        </authorList>
    </citation>
    <scope>NUCLEOTIDE SEQUENCE [LARGE SCALE GENOMIC DNA]</scope>
</reference>
<keyword evidence="2" id="KW-0812">Transmembrane</keyword>
<proteinExistence type="predicted"/>
<dbReference type="GO" id="GO:0005730">
    <property type="term" value="C:nucleolus"/>
    <property type="evidence" value="ECO:0007669"/>
    <property type="project" value="TreeGrafter"/>
</dbReference>
<dbReference type="AlphaFoldDB" id="X6N3Q9"/>
<evidence type="ECO:0000256" key="2">
    <source>
        <dbReference type="SAM" id="Phobius"/>
    </source>
</evidence>
<dbReference type="GO" id="GO:0000447">
    <property type="term" value="P:endonucleolytic cleavage in ITS1 to separate SSU-rRNA from 5.8S rRNA and LSU-rRNA from tricistronic rRNA transcript (SSU-rRNA, 5.8S rRNA, LSU-rRNA)"/>
    <property type="evidence" value="ECO:0007669"/>
    <property type="project" value="TreeGrafter"/>
</dbReference>
<accession>X6N3Q9</accession>
<dbReference type="GO" id="GO:0000480">
    <property type="term" value="P:endonucleolytic cleavage in 5'-ETS of tricistronic rRNA transcript (SSU-rRNA, 5.8S rRNA, LSU-rRNA)"/>
    <property type="evidence" value="ECO:0007669"/>
    <property type="project" value="TreeGrafter"/>
</dbReference>
<keyword evidence="2" id="KW-0472">Membrane</keyword>
<dbReference type="Proteomes" id="UP000023152">
    <property type="component" value="Unassembled WGS sequence"/>
</dbReference>
<dbReference type="PANTHER" id="PTHR13102:SF0">
    <property type="entry name" value="NUCLEOLAR PROTEIN 9"/>
    <property type="match status" value="1"/>
</dbReference>
<evidence type="ECO:0000256" key="1">
    <source>
        <dbReference type="SAM" id="MobiDB-lite"/>
    </source>
</evidence>
<gene>
    <name evidence="3" type="ORF">RFI_16311</name>
</gene>
<dbReference type="GO" id="GO:0030686">
    <property type="term" value="C:90S preribosome"/>
    <property type="evidence" value="ECO:0007669"/>
    <property type="project" value="TreeGrafter"/>
</dbReference>
<keyword evidence="4" id="KW-1185">Reference proteome</keyword>
<dbReference type="GO" id="GO:0030688">
    <property type="term" value="C:preribosome, small subunit precursor"/>
    <property type="evidence" value="ECO:0007669"/>
    <property type="project" value="TreeGrafter"/>
</dbReference>
<name>X6N3Q9_RETFI</name>
<feature type="transmembrane region" description="Helical" evidence="2">
    <location>
        <begin position="302"/>
        <end position="323"/>
    </location>
</feature>
<organism evidence="3 4">
    <name type="scientific">Reticulomyxa filosa</name>
    <dbReference type="NCBI Taxonomy" id="46433"/>
    <lineage>
        <taxon>Eukaryota</taxon>
        <taxon>Sar</taxon>
        <taxon>Rhizaria</taxon>
        <taxon>Retaria</taxon>
        <taxon>Foraminifera</taxon>
        <taxon>Monothalamids</taxon>
        <taxon>Reticulomyxidae</taxon>
        <taxon>Reticulomyxa</taxon>
    </lineage>
</organism>
<sequence>MSFKRKYPRNQEDNGSSLPGYPSAKKPRQNSRNAGQLHEWWTKGKMPKSIIDYFLNLESILDQGGSDEDIGLLYENAMREVSDHKQPIATTTLLLHPQTSRVFEKLVQVLLPYHLRAFVHQLPTLFFIKKSMAEICRGRCSSHVLQTLLIRFPRILVEESHVDNGDTTAARVDEDAMNTTLSLHTAEHADAMETETTVPLAHQLLEMMIEPFLSSVPSQNGQANGNNDKKNSKASHRNMSEEEEESKSRSRPCRCCGHCGLTHVPPSSSATCCGSPVALYAFIQNKTKKAECFCIIFEDFQLFVYFISCILIYKYIILSRFGISHIPESVREFPKQVGLLLLSENVRGEKESKDMIFNSQTSASLKVLVECLFIKKELALLDDLGSLLLSLSEISPNKPTPMYLLKHITKIQCHICASHVLQTLFEVLCVFLKTQRCILILMYSLNYYYIYIYIYIVLLRQVGVIFG</sequence>
<feature type="region of interest" description="Disordered" evidence="1">
    <location>
        <begin position="1"/>
        <end position="38"/>
    </location>
</feature>
<evidence type="ECO:0000313" key="3">
    <source>
        <dbReference type="EMBL" id="ETO20900.1"/>
    </source>
</evidence>
<dbReference type="GO" id="GO:0003723">
    <property type="term" value="F:RNA binding"/>
    <property type="evidence" value="ECO:0007669"/>
    <property type="project" value="InterPro"/>
</dbReference>